<dbReference type="RefSeq" id="WP_354618880.1">
    <property type="nucleotide sequence ID" value="NZ_JBEWYP010000006.1"/>
</dbReference>
<name>A0ABV2U0L0_9FLAO</name>
<reference evidence="2 3" key="1">
    <citation type="submission" date="2024-07" db="EMBL/GenBank/DDBJ databases">
        <title>The genome sequence of type strain Sediminicola luteus GDMCC 1.2596T.</title>
        <authorList>
            <person name="Liu Y."/>
        </authorList>
    </citation>
    <scope>NUCLEOTIDE SEQUENCE [LARGE SCALE GENOMIC DNA]</scope>
    <source>
        <strain evidence="2 3">GDMCC 1.2596</strain>
    </source>
</reference>
<sequence length="149" mass="16058">MKKHTYLFLALVMVILTGCSKDDNSETSIVSRVFQLSAVSNSNISGTATFIKKENGLTEVVLQISNSSTDIHPAKIYLNNAVQGGEAAITLAAIECDCEASTTMVSKLDNGTAISYEELVNFNGHIKIHQNENHMEIIIAQGNIGSNVK</sequence>
<protein>
    <recommendedName>
        <fullName evidence="4">CHRD domain-containing protein</fullName>
    </recommendedName>
</protein>
<gene>
    <name evidence="2" type="ORF">ABXZ32_11820</name>
</gene>
<dbReference type="SUPFAM" id="SSF49329">
    <property type="entry name" value="Cu,Zn superoxide dismutase-like"/>
    <property type="match status" value="1"/>
</dbReference>
<evidence type="ECO:0000256" key="1">
    <source>
        <dbReference type="ARBA" id="ARBA00010457"/>
    </source>
</evidence>
<keyword evidence="3" id="KW-1185">Reference proteome</keyword>
<evidence type="ECO:0008006" key="4">
    <source>
        <dbReference type="Google" id="ProtNLM"/>
    </source>
</evidence>
<accession>A0ABV2U0L0</accession>
<proteinExistence type="inferred from homology"/>
<dbReference type="InterPro" id="IPR036423">
    <property type="entry name" value="SOD-like_Cu/Zn_dom_sf"/>
</dbReference>
<comment type="similarity">
    <text evidence="1">Belongs to the Cu-Zn superoxide dismutase family.</text>
</comment>
<evidence type="ECO:0000313" key="2">
    <source>
        <dbReference type="EMBL" id="MET7030089.1"/>
    </source>
</evidence>
<evidence type="ECO:0000313" key="3">
    <source>
        <dbReference type="Proteomes" id="UP001549773"/>
    </source>
</evidence>
<organism evidence="2 3">
    <name type="scientific">Sediminicola luteus</name>
    <dbReference type="NCBI Taxonomy" id="319238"/>
    <lineage>
        <taxon>Bacteria</taxon>
        <taxon>Pseudomonadati</taxon>
        <taxon>Bacteroidota</taxon>
        <taxon>Flavobacteriia</taxon>
        <taxon>Flavobacteriales</taxon>
        <taxon>Flavobacteriaceae</taxon>
        <taxon>Sediminicola</taxon>
    </lineage>
</organism>
<comment type="caution">
    <text evidence="2">The sequence shown here is derived from an EMBL/GenBank/DDBJ whole genome shotgun (WGS) entry which is preliminary data.</text>
</comment>
<dbReference type="PROSITE" id="PS51257">
    <property type="entry name" value="PROKAR_LIPOPROTEIN"/>
    <property type="match status" value="1"/>
</dbReference>
<dbReference type="Proteomes" id="UP001549773">
    <property type="component" value="Unassembled WGS sequence"/>
</dbReference>
<dbReference type="EMBL" id="JBEWYP010000006">
    <property type="protein sequence ID" value="MET7030089.1"/>
    <property type="molecule type" value="Genomic_DNA"/>
</dbReference>